<evidence type="ECO:0000313" key="2">
    <source>
        <dbReference type="EMBL" id="GAI63965.1"/>
    </source>
</evidence>
<feature type="region of interest" description="Disordered" evidence="1">
    <location>
        <begin position="139"/>
        <end position="162"/>
    </location>
</feature>
<organism evidence="2">
    <name type="scientific">marine sediment metagenome</name>
    <dbReference type="NCBI Taxonomy" id="412755"/>
    <lineage>
        <taxon>unclassified sequences</taxon>
        <taxon>metagenomes</taxon>
        <taxon>ecological metagenomes</taxon>
    </lineage>
</organism>
<reference evidence="2" key="1">
    <citation type="journal article" date="2014" name="Front. Microbiol.">
        <title>High frequency of phylogenetically diverse reductive dehalogenase-homologous genes in deep subseafloor sedimentary metagenomes.</title>
        <authorList>
            <person name="Kawai M."/>
            <person name="Futagami T."/>
            <person name="Toyoda A."/>
            <person name="Takaki Y."/>
            <person name="Nishi S."/>
            <person name="Hori S."/>
            <person name="Arai W."/>
            <person name="Tsubouchi T."/>
            <person name="Morono Y."/>
            <person name="Uchiyama I."/>
            <person name="Ito T."/>
            <person name="Fujiyama A."/>
            <person name="Inagaki F."/>
            <person name="Takami H."/>
        </authorList>
    </citation>
    <scope>NUCLEOTIDE SEQUENCE</scope>
    <source>
        <strain evidence="2">Expedition CK06-06</strain>
    </source>
</reference>
<feature type="compositionally biased region" description="Low complexity" evidence="1">
    <location>
        <begin position="147"/>
        <end position="156"/>
    </location>
</feature>
<proteinExistence type="predicted"/>
<dbReference type="EMBL" id="BARW01001798">
    <property type="protein sequence ID" value="GAI63965.1"/>
    <property type="molecule type" value="Genomic_DNA"/>
</dbReference>
<sequence>MNTPEAQELKLYEVSNRNTGQRHYAVDYNAQDACLQTGCQIGDCYVVEQKPIAKYDKKQLTRLLVKIPCHVCPYVSSDCNKPDNADCPVRLDTQDLNEWLKETSKASICLYTGEHLSNRDYQNRLKTTTLEQAIKELSPKLPPLPPQLTRTRLPNPTNHPVK</sequence>
<accession>X1RLE4</accession>
<name>X1RLE4_9ZZZZ</name>
<dbReference type="AlphaFoldDB" id="X1RLE4"/>
<protein>
    <submittedName>
        <fullName evidence="2">Uncharacterized protein</fullName>
    </submittedName>
</protein>
<evidence type="ECO:0000256" key="1">
    <source>
        <dbReference type="SAM" id="MobiDB-lite"/>
    </source>
</evidence>
<comment type="caution">
    <text evidence="2">The sequence shown here is derived from an EMBL/GenBank/DDBJ whole genome shotgun (WGS) entry which is preliminary data.</text>
</comment>
<gene>
    <name evidence="2" type="ORF">S12H4_05430</name>
</gene>